<evidence type="ECO:0000256" key="1">
    <source>
        <dbReference type="ARBA" id="ARBA00022449"/>
    </source>
</evidence>
<keyword evidence="1" id="KW-0050">Antiport</keyword>
<reference evidence="4" key="1">
    <citation type="submission" date="2009-08" db="EMBL/GenBank/DDBJ databases">
        <authorList>
            <person name="Cheung F."/>
            <person name="Xiao Y."/>
            <person name="Chan A."/>
            <person name="Moskal W."/>
            <person name="Town C.D."/>
        </authorList>
    </citation>
    <scope>NUCLEOTIDE SEQUENCE</scope>
</reference>
<feature type="transmembrane region" description="Helical" evidence="3">
    <location>
        <begin position="99"/>
        <end position="121"/>
    </location>
</feature>
<dbReference type="GO" id="GO:0016020">
    <property type="term" value="C:membrane"/>
    <property type="evidence" value="ECO:0007669"/>
    <property type="project" value="InterPro"/>
</dbReference>
<dbReference type="AlphaFoldDB" id="C6T897"/>
<dbReference type="GO" id="GO:0008324">
    <property type="term" value="F:monoatomic cation transmembrane transporter activity"/>
    <property type="evidence" value="ECO:0007669"/>
    <property type="project" value="InterPro"/>
</dbReference>
<sequence length="123" mass="13996">MIYRSIQVVVFSNKLNLLMPFGPLAILVQKLTGHLGWVFGLSLLGIMPLAERLGYATEQLAFYTGDTVGGSFKCYIWKCNRTDHLNICTEKWSDTRCPALFAGFNFVQYVTGAWVCILMWWDC</sequence>
<evidence type="ECO:0000313" key="4">
    <source>
        <dbReference type="EMBL" id="ACU18049.1"/>
    </source>
</evidence>
<evidence type="ECO:0000256" key="2">
    <source>
        <dbReference type="ARBA" id="ARBA00023065"/>
    </source>
</evidence>
<dbReference type="PANTHER" id="PTHR31503:SF48">
    <property type="entry name" value="VACUOLAR CATION_PROTON EXCHANGER 2"/>
    <property type="match status" value="1"/>
</dbReference>
<keyword evidence="2" id="KW-0406">Ion transport</keyword>
<dbReference type="InterPro" id="IPR004713">
    <property type="entry name" value="CaH_exchang"/>
</dbReference>
<dbReference type="GO" id="GO:0015297">
    <property type="term" value="F:antiporter activity"/>
    <property type="evidence" value="ECO:0007669"/>
    <property type="project" value="UniProtKB-KW"/>
</dbReference>
<name>C6T897_SOYBN</name>
<keyword evidence="3" id="KW-0812">Transmembrane</keyword>
<evidence type="ECO:0000256" key="3">
    <source>
        <dbReference type="SAM" id="Phobius"/>
    </source>
</evidence>
<proteinExistence type="evidence at transcript level"/>
<dbReference type="EMBL" id="BT093692">
    <property type="protein sequence ID" value="ACU18049.1"/>
    <property type="molecule type" value="mRNA"/>
</dbReference>
<keyword evidence="1" id="KW-0813">Transport</keyword>
<keyword evidence="3" id="KW-0472">Membrane</keyword>
<dbReference type="PANTHER" id="PTHR31503">
    <property type="entry name" value="VACUOLAR CALCIUM ION TRANSPORTER"/>
    <property type="match status" value="1"/>
</dbReference>
<protein>
    <submittedName>
        <fullName evidence="4">Uncharacterized protein</fullName>
    </submittedName>
</protein>
<accession>C6T897</accession>
<keyword evidence="3" id="KW-1133">Transmembrane helix</keyword>
<dbReference type="GO" id="GO:0070588">
    <property type="term" value="P:calcium ion transmembrane transport"/>
    <property type="evidence" value="ECO:0007669"/>
    <property type="project" value="UniProtKB-ARBA"/>
</dbReference>
<organism evidence="4">
    <name type="scientific">Glycine max</name>
    <name type="common">Soybean</name>
    <name type="synonym">Glycine hispida</name>
    <dbReference type="NCBI Taxonomy" id="3847"/>
    <lineage>
        <taxon>Eukaryota</taxon>
        <taxon>Viridiplantae</taxon>
        <taxon>Streptophyta</taxon>
        <taxon>Embryophyta</taxon>
        <taxon>Tracheophyta</taxon>
        <taxon>Spermatophyta</taxon>
        <taxon>Magnoliopsida</taxon>
        <taxon>eudicotyledons</taxon>
        <taxon>Gunneridae</taxon>
        <taxon>Pentapetalae</taxon>
        <taxon>rosids</taxon>
        <taxon>fabids</taxon>
        <taxon>Fabales</taxon>
        <taxon>Fabaceae</taxon>
        <taxon>Papilionoideae</taxon>
        <taxon>50 kb inversion clade</taxon>
        <taxon>NPAAA clade</taxon>
        <taxon>indigoferoid/millettioid clade</taxon>
        <taxon>Phaseoleae</taxon>
        <taxon>Glycine</taxon>
        <taxon>Glycine subgen. Soja</taxon>
    </lineage>
</organism>
<dbReference type="ExpressionAtlas" id="C6T897">
    <property type="expression patterns" value="baseline and differential"/>
</dbReference>